<comment type="caution">
    <text evidence="1">The sequence shown here is derived from an EMBL/GenBank/DDBJ whole genome shotgun (WGS) entry which is preliminary data.</text>
</comment>
<sequence>MQRGAKFSPDRIYRYRLWRIWDNRKGIVLFIGLNPSTADENINDPTIRRCIGFAMGWGYSGMFMGNIFAFRNTYPEILKICNVDPLGAENDKELRAMNSEALQTVLCWGNDGLYKGRGDIVVNMFPDAYSFGYTKQGQPKHPLYLPKNAILVHT</sequence>
<organism evidence="1">
    <name type="scientific">marine sediment metagenome</name>
    <dbReference type="NCBI Taxonomy" id="412755"/>
    <lineage>
        <taxon>unclassified sequences</taxon>
        <taxon>metagenomes</taxon>
        <taxon>ecological metagenomes</taxon>
    </lineage>
</organism>
<dbReference type="Pfam" id="PF07799">
    <property type="entry name" value="DUF1643"/>
    <property type="match status" value="1"/>
</dbReference>
<protein>
    <recommendedName>
        <fullName evidence="2">DUF1643 domain-containing protein</fullName>
    </recommendedName>
</protein>
<reference evidence="1" key="1">
    <citation type="journal article" date="2015" name="Nature">
        <title>Complex archaea that bridge the gap between prokaryotes and eukaryotes.</title>
        <authorList>
            <person name="Spang A."/>
            <person name="Saw J.H."/>
            <person name="Jorgensen S.L."/>
            <person name="Zaremba-Niedzwiedzka K."/>
            <person name="Martijn J."/>
            <person name="Lind A.E."/>
            <person name="van Eijk R."/>
            <person name="Schleper C."/>
            <person name="Guy L."/>
            <person name="Ettema T.J."/>
        </authorList>
    </citation>
    <scope>NUCLEOTIDE SEQUENCE</scope>
</reference>
<dbReference type="AlphaFoldDB" id="A0A0F9TPA6"/>
<evidence type="ECO:0000313" key="1">
    <source>
        <dbReference type="EMBL" id="KKN50921.1"/>
    </source>
</evidence>
<name>A0A0F9TPA6_9ZZZZ</name>
<evidence type="ECO:0008006" key="2">
    <source>
        <dbReference type="Google" id="ProtNLM"/>
    </source>
</evidence>
<accession>A0A0F9TPA6</accession>
<dbReference type="InterPro" id="IPR012441">
    <property type="entry name" value="DUF1643"/>
</dbReference>
<dbReference type="EMBL" id="LAZR01001089">
    <property type="protein sequence ID" value="KKN50921.1"/>
    <property type="molecule type" value="Genomic_DNA"/>
</dbReference>
<proteinExistence type="predicted"/>
<gene>
    <name evidence="1" type="ORF">LCGC14_0627860</name>
</gene>